<dbReference type="InParanoid" id="C3ZKI7"/>
<dbReference type="PROSITE" id="PS51257">
    <property type="entry name" value="PROKAR_LIPOPROTEIN"/>
    <property type="match status" value="1"/>
</dbReference>
<dbReference type="PANTHER" id="PTHR15040">
    <property type="entry name" value="DERMATOPONTIN-RELATED"/>
    <property type="match status" value="1"/>
</dbReference>
<sequence length="102" mass="11416">MASARALILTAVLLACLLAGPTDGWFRRRRRRRCPAHTSALPGAINSWDQTFTFQCSGNQAIYHVQSVHCNTAEDRVWQFECRASIPTATRIAAGRFLDNPR</sequence>
<evidence type="ECO:0000256" key="5">
    <source>
        <dbReference type="SAM" id="SignalP"/>
    </source>
</evidence>
<gene>
    <name evidence="6" type="ORF">BRAFLDRAFT_69369</name>
</gene>
<dbReference type="GO" id="GO:0005576">
    <property type="term" value="C:extracellular region"/>
    <property type="evidence" value="ECO:0007669"/>
    <property type="project" value="UniProtKB-SubCell"/>
</dbReference>
<comment type="subcellular location">
    <subcellularLocation>
        <location evidence="1">Secreted</location>
    </subcellularLocation>
</comment>
<keyword evidence="4" id="KW-1015">Disulfide bond</keyword>
<keyword evidence="3" id="KW-0964">Secreted</keyword>
<keyword evidence="5" id="KW-0732">Signal</keyword>
<feature type="signal peptide" evidence="5">
    <location>
        <begin position="1"/>
        <end position="24"/>
    </location>
</feature>
<proteinExistence type="inferred from homology"/>
<evidence type="ECO:0000256" key="4">
    <source>
        <dbReference type="ARBA" id="ARBA00023157"/>
    </source>
</evidence>
<evidence type="ECO:0000256" key="1">
    <source>
        <dbReference type="ARBA" id="ARBA00004613"/>
    </source>
</evidence>
<accession>C3ZKI7</accession>
<feature type="chain" id="PRO_5002936525" description="Sushi domain-containing protein" evidence="5">
    <location>
        <begin position="25"/>
        <end position="102"/>
    </location>
</feature>
<organism>
    <name type="scientific">Branchiostoma floridae</name>
    <name type="common">Florida lancelet</name>
    <name type="synonym">Amphioxus</name>
    <dbReference type="NCBI Taxonomy" id="7739"/>
    <lineage>
        <taxon>Eukaryota</taxon>
        <taxon>Metazoa</taxon>
        <taxon>Chordata</taxon>
        <taxon>Cephalochordata</taxon>
        <taxon>Leptocardii</taxon>
        <taxon>Amphioxiformes</taxon>
        <taxon>Branchiostomatidae</taxon>
        <taxon>Branchiostoma</taxon>
    </lineage>
</organism>
<protein>
    <recommendedName>
        <fullName evidence="7">Sushi domain-containing protein</fullName>
    </recommendedName>
</protein>
<dbReference type="PANTHER" id="PTHR15040:SF1">
    <property type="entry name" value="DERMATOPONTIN-LIKE ISOFORM X1"/>
    <property type="match status" value="1"/>
</dbReference>
<evidence type="ECO:0000256" key="2">
    <source>
        <dbReference type="ARBA" id="ARBA00008712"/>
    </source>
</evidence>
<comment type="similarity">
    <text evidence="2">Belongs to the dermatopontin family.</text>
</comment>
<evidence type="ECO:0000256" key="3">
    <source>
        <dbReference type="ARBA" id="ARBA00022525"/>
    </source>
</evidence>
<evidence type="ECO:0000313" key="6">
    <source>
        <dbReference type="EMBL" id="EEN47086.1"/>
    </source>
</evidence>
<dbReference type="InterPro" id="IPR026645">
    <property type="entry name" value="Dermatopontin"/>
</dbReference>
<dbReference type="AlphaFoldDB" id="C3ZKI7"/>
<reference evidence="6" key="1">
    <citation type="journal article" date="2008" name="Nature">
        <title>The amphioxus genome and the evolution of the chordate karyotype.</title>
        <authorList>
            <consortium name="US DOE Joint Genome Institute (JGI-PGF)"/>
            <person name="Putnam N.H."/>
            <person name="Butts T."/>
            <person name="Ferrier D.E.K."/>
            <person name="Furlong R.F."/>
            <person name="Hellsten U."/>
            <person name="Kawashima T."/>
            <person name="Robinson-Rechavi M."/>
            <person name="Shoguchi E."/>
            <person name="Terry A."/>
            <person name="Yu J.-K."/>
            <person name="Benito-Gutierrez E.L."/>
            <person name="Dubchak I."/>
            <person name="Garcia-Fernandez J."/>
            <person name="Gibson-Brown J.J."/>
            <person name="Grigoriev I.V."/>
            <person name="Horton A.C."/>
            <person name="de Jong P.J."/>
            <person name="Jurka J."/>
            <person name="Kapitonov V.V."/>
            <person name="Kohara Y."/>
            <person name="Kuroki Y."/>
            <person name="Lindquist E."/>
            <person name="Lucas S."/>
            <person name="Osoegawa K."/>
            <person name="Pennacchio L.A."/>
            <person name="Salamov A.A."/>
            <person name="Satou Y."/>
            <person name="Sauka-Spengler T."/>
            <person name="Schmutz J."/>
            <person name="Shin-I T."/>
            <person name="Toyoda A."/>
            <person name="Bronner-Fraser M."/>
            <person name="Fujiyama A."/>
            <person name="Holland L.Z."/>
            <person name="Holland P.W.H."/>
            <person name="Satoh N."/>
            <person name="Rokhsar D.S."/>
        </authorList>
    </citation>
    <scope>NUCLEOTIDE SEQUENCE [LARGE SCALE GENOMIC DNA]</scope>
    <source>
        <strain evidence="6">S238N-H82</strain>
        <tissue evidence="6">Testes</tissue>
    </source>
</reference>
<dbReference type="Pfam" id="PF14704">
    <property type="entry name" value="DERM"/>
    <property type="match status" value="1"/>
</dbReference>
<evidence type="ECO:0008006" key="7">
    <source>
        <dbReference type="Google" id="ProtNLM"/>
    </source>
</evidence>
<name>C3ZKI7_BRAFL</name>
<dbReference type="EMBL" id="GG666636">
    <property type="protein sequence ID" value="EEN47086.1"/>
    <property type="molecule type" value="Genomic_DNA"/>
</dbReference>